<dbReference type="KEGG" id="avn:Avin_43280"/>
<dbReference type="AlphaFoldDB" id="C1DFQ3"/>
<evidence type="ECO:0000256" key="1">
    <source>
        <dbReference type="SAM" id="MobiDB-lite"/>
    </source>
</evidence>
<reference evidence="2 3" key="1">
    <citation type="journal article" date="2009" name="J. Bacteriol.">
        <title>Genome sequence of Azotobacter vinelandii, an obligate aerobe specialized to support diverse anaerobic metabolic processes.</title>
        <authorList>
            <person name="Setubal J.C."/>
            <person name="dos Santos P."/>
            <person name="Goldman B.S."/>
            <person name="Ertesvag H."/>
            <person name="Espin G."/>
            <person name="Rubio L.M."/>
            <person name="Valla S."/>
            <person name="Almeida N.F."/>
            <person name="Balasubramanian D."/>
            <person name="Cromes L."/>
            <person name="Curatti L."/>
            <person name="Du Z."/>
            <person name="Godsy E."/>
            <person name="Goodner B."/>
            <person name="Hellner-Burris K."/>
            <person name="Hernandez J.A."/>
            <person name="Houmiel K."/>
            <person name="Imperial J."/>
            <person name="Kennedy C."/>
            <person name="Larson T.J."/>
            <person name="Latreille P."/>
            <person name="Ligon L.S."/>
            <person name="Lu J."/>
            <person name="Maerk M."/>
            <person name="Miller N.M."/>
            <person name="Norton S."/>
            <person name="O'Carroll I.P."/>
            <person name="Paulsen I."/>
            <person name="Raulfs E.C."/>
            <person name="Roemer R."/>
            <person name="Rosser J."/>
            <person name="Segura D."/>
            <person name="Slater S."/>
            <person name="Stricklin S.L."/>
            <person name="Studholme D.J."/>
            <person name="Sun J."/>
            <person name="Viana C.J."/>
            <person name="Wallin E."/>
            <person name="Wang B."/>
            <person name="Wheeler C."/>
            <person name="Zhu H."/>
            <person name="Dean D.R."/>
            <person name="Dixon R."/>
            <person name="Wood D."/>
        </authorList>
    </citation>
    <scope>NUCLEOTIDE SEQUENCE [LARGE SCALE GENOMIC DNA]</scope>
    <source>
        <strain evidence="3">DJ / ATCC BAA-1303</strain>
    </source>
</reference>
<dbReference type="EnsemblBacteria" id="ACO80449">
    <property type="protein sequence ID" value="ACO80449"/>
    <property type="gene ID" value="Avin_43280"/>
</dbReference>
<sequence length="59" mass="6503">MDSSSNHRSSATSICNFSWPGRGEKQQCDFQNFEDGNRSVERITGKAAGSNVKSPVHMQ</sequence>
<keyword evidence="3" id="KW-1185">Reference proteome</keyword>
<accession>C1DFQ3</accession>
<feature type="region of interest" description="Disordered" evidence="1">
    <location>
        <begin position="1"/>
        <end position="24"/>
    </location>
</feature>
<evidence type="ECO:0000313" key="3">
    <source>
        <dbReference type="Proteomes" id="UP000002424"/>
    </source>
</evidence>
<dbReference type="STRING" id="322710.Avin_43280"/>
<dbReference type="Proteomes" id="UP000002424">
    <property type="component" value="Chromosome"/>
</dbReference>
<protein>
    <submittedName>
        <fullName evidence="2">Uncharacterized protein</fullName>
    </submittedName>
</protein>
<dbReference type="HOGENOM" id="CLU_2950279_0_0_6"/>
<gene>
    <name evidence="2" type="ordered locus">Avin_43280</name>
</gene>
<feature type="compositionally biased region" description="Polar residues" evidence="1">
    <location>
        <begin position="1"/>
        <end position="16"/>
    </location>
</feature>
<organism evidence="2 3">
    <name type="scientific">Azotobacter vinelandii (strain DJ / ATCC BAA-1303)</name>
    <dbReference type="NCBI Taxonomy" id="322710"/>
    <lineage>
        <taxon>Bacteria</taxon>
        <taxon>Pseudomonadati</taxon>
        <taxon>Pseudomonadota</taxon>
        <taxon>Gammaproteobacteria</taxon>
        <taxon>Pseudomonadales</taxon>
        <taxon>Pseudomonadaceae</taxon>
        <taxon>Azotobacter</taxon>
    </lineage>
</organism>
<proteinExistence type="predicted"/>
<dbReference type="EMBL" id="CP001157">
    <property type="protein sequence ID" value="ACO80449.1"/>
    <property type="molecule type" value="Genomic_DNA"/>
</dbReference>
<name>C1DFQ3_AZOVD</name>
<evidence type="ECO:0000313" key="2">
    <source>
        <dbReference type="EMBL" id="ACO80449.1"/>
    </source>
</evidence>